<feature type="region of interest" description="Disordered" evidence="8">
    <location>
        <begin position="319"/>
        <end position="338"/>
    </location>
</feature>
<dbReference type="PANTHER" id="PTHR24381">
    <property type="entry name" value="ZINC FINGER PROTEIN"/>
    <property type="match status" value="1"/>
</dbReference>
<feature type="domain" description="C2H2-type" evidence="9">
    <location>
        <begin position="363"/>
        <end position="390"/>
    </location>
</feature>
<dbReference type="Proteomes" id="UP000236370">
    <property type="component" value="Unassembled WGS sequence"/>
</dbReference>
<dbReference type="GO" id="GO:0005634">
    <property type="term" value="C:nucleus"/>
    <property type="evidence" value="ECO:0007669"/>
    <property type="project" value="UniProtKB-SubCell"/>
</dbReference>
<keyword evidence="5" id="KW-0862">Zinc</keyword>
<gene>
    <name evidence="10" type="ORF">CK820_G0056494</name>
</gene>
<evidence type="ECO:0000259" key="9">
    <source>
        <dbReference type="PROSITE" id="PS50157"/>
    </source>
</evidence>
<evidence type="ECO:0000256" key="3">
    <source>
        <dbReference type="ARBA" id="ARBA00022737"/>
    </source>
</evidence>
<feature type="region of interest" description="Disordered" evidence="8">
    <location>
        <begin position="35"/>
        <end position="55"/>
    </location>
</feature>
<reference evidence="10 11" key="1">
    <citation type="submission" date="2017-12" db="EMBL/GenBank/DDBJ databases">
        <title>High-resolution comparative analysis of great ape genomes.</title>
        <authorList>
            <person name="Pollen A."/>
            <person name="Hastie A."/>
            <person name="Hormozdiari F."/>
            <person name="Dougherty M."/>
            <person name="Liu R."/>
            <person name="Chaisson M."/>
            <person name="Hoppe E."/>
            <person name="Hill C."/>
            <person name="Pang A."/>
            <person name="Hillier L."/>
            <person name="Baker C."/>
            <person name="Armstrong J."/>
            <person name="Shendure J."/>
            <person name="Paten B."/>
            <person name="Wilson R."/>
            <person name="Chao H."/>
            <person name="Schneider V."/>
            <person name="Ventura M."/>
            <person name="Kronenberg Z."/>
            <person name="Murali S."/>
            <person name="Gordon D."/>
            <person name="Cantsilieris S."/>
            <person name="Munson K."/>
            <person name="Nelson B."/>
            <person name="Raja A."/>
            <person name="Underwood J."/>
            <person name="Diekhans M."/>
            <person name="Fiddes I."/>
            <person name="Haussler D."/>
            <person name="Eichler E."/>
        </authorList>
    </citation>
    <scope>NUCLEOTIDE SEQUENCE [LARGE SCALE GENOMIC DNA]</scope>
    <source>
        <strain evidence="10">Yerkes chimp pedigree #C0471</strain>
    </source>
</reference>
<feature type="compositionally biased region" description="Polar residues" evidence="8">
    <location>
        <begin position="398"/>
        <end position="413"/>
    </location>
</feature>
<feature type="domain" description="C2H2-type" evidence="9">
    <location>
        <begin position="335"/>
        <end position="362"/>
    </location>
</feature>
<feature type="domain" description="C2H2-type" evidence="9">
    <location>
        <begin position="448"/>
        <end position="476"/>
    </location>
</feature>
<evidence type="ECO:0000313" key="10">
    <source>
        <dbReference type="EMBL" id="PNI10889.1"/>
    </source>
</evidence>
<sequence length="642" mass="68745">MAPGRGTLGLALVSERGFAGRSVWRGVPGRPALDPGGYTAAHSSRGGCRGGHGDPCPGAREDSSFLSGSCSFPERESRGYIGLGSSRSQVQGIGEFQGCGCGLHPGGVGSTRLPSEGLVPGCDVGELPEPSCPRTSTAQARCDLSSGTRRGAMEHAEGSPQRALSRMGAEGGALSTAGHLQRRTGPGAHHGAAPRRGAGVGAPGRCSAEESGCALGARTCHGLGRPCRGIPPHVSPLRPATRSRGGTPCWTHARTSRPLRAEPRPPRGLAGRAPGGRVRVRRVREGVPPELLPQLHRRWHSREKAYKCDECGKAFTLEHQPSGAPAHPHRREAPSSAGECGKAFSCHSSLNVHQRIHTGERPYKCSACEKAFSCRLAAQHAPAVHTREKPYPRAASAASLQPAYNTHTPPSASTRREALPVRLLLQGLHLPLIPHPCMRRSTAGTKPFKCSDCEKAFNSRSRPHPPTRGRNTGEKPFKCADCGRAQLPRVPARAPAHPQRREALQVQRVRQRPSLPRLPHPLQVQVSAAEPSARTTVSLNIRKIHPGRSRLSVEKCGEMFNWSSHLTEHQRLHSRGDALPSSSTNTCFRHILRAWQPAGCRGSTGLRTWDPIDAWIVGQSSCALVPPRAGRISPWGSKPRNN</sequence>
<dbReference type="EMBL" id="NBAG03001658">
    <property type="protein sequence ID" value="PNI10889.1"/>
    <property type="molecule type" value="Genomic_DNA"/>
</dbReference>
<dbReference type="FunFam" id="3.30.160.60:FF:001498">
    <property type="entry name" value="Zinc finger protein 404"/>
    <property type="match status" value="1"/>
</dbReference>
<organism evidence="10 11">
    <name type="scientific">Pan troglodytes</name>
    <name type="common">Chimpanzee</name>
    <dbReference type="NCBI Taxonomy" id="9598"/>
    <lineage>
        <taxon>Eukaryota</taxon>
        <taxon>Metazoa</taxon>
        <taxon>Chordata</taxon>
        <taxon>Craniata</taxon>
        <taxon>Vertebrata</taxon>
        <taxon>Euteleostomi</taxon>
        <taxon>Mammalia</taxon>
        <taxon>Eutheria</taxon>
        <taxon>Euarchontoglires</taxon>
        <taxon>Primates</taxon>
        <taxon>Haplorrhini</taxon>
        <taxon>Catarrhini</taxon>
        <taxon>Hominidae</taxon>
        <taxon>Pan</taxon>
    </lineage>
</organism>
<name>A0A2J8IK42_PANTR</name>
<dbReference type="InterPro" id="IPR036236">
    <property type="entry name" value="Znf_C2H2_sf"/>
</dbReference>
<keyword evidence="2" id="KW-0479">Metal-binding</keyword>
<comment type="subcellular location">
    <subcellularLocation>
        <location evidence="1">Nucleus</location>
    </subcellularLocation>
</comment>
<evidence type="ECO:0000256" key="1">
    <source>
        <dbReference type="ARBA" id="ARBA00004123"/>
    </source>
</evidence>
<evidence type="ECO:0000256" key="7">
    <source>
        <dbReference type="PROSITE-ProRule" id="PRU00042"/>
    </source>
</evidence>
<evidence type="ECO:0000313" key="11">
    <source>
        <dbReference type="Proteomes" id="UP000236370"/>
    </source>
</evidence>
<feature type="region of interest" description="Disordered" evidence="8">
    <location>
        <begin position="387"/>
        <end position="415"/>
    </location>
</feature>
<dbReference type="InterPro" id="IPR013087">
    <property type="entry name" value="Znf_C2H2_type"/>
</dbReference>
<evidence type="ECO:0000256" key="6">
    <source>
        <dbReference type="ARBA" id="ARBA00023242"/>
    </source>
</evidence>
<feature type="region of interest" description="Disordered" evidence="8">
    <location>
        <begin position="456"/>
        <end position="477"/>
    </location>
</feature>
<feature type="region of interest" description="Disordered" evidence="8">
    <location>
        <begin position="146"/>
        <end position="207"/>
    </location>
</feature>
<evidence type="ECO:0000256" key="5">
    <source>
        <dbReference type="ARBA" id="ARBA00022833"/>
    </source>
</evidence>
<proteinExistence type="predicted"/>
<evidence type="ECO:0000256" key="4">
    <source>
        <dbReference type="ARBA" id="ARBA00022771"/>
    </source>
</evidence>
<evidence type="ECO:0000256" key="2">
    <source>
        <dbReference type="ARBA" id="ARBA00022723"/>
    </source>
</evidence>
<dbReference type="Gene3D" id="3.30.160.60">
    <property type="entry name" value="Classic Zinc Finger"/>
    <property type="match status" value="5"/>
</dbReference>
<keyword evidence="4 7" id="KW-0863">Zinc-finger</keyword>
<feature type="region of interest" description="Disordered" evidence="8">
    <location>
        <begin position="234"/>
        <end position="275"/>
    </location>
</feature>
<comment type="caution">
    <text evidence="10">The sequence shown here is derived from an EMBL/GenBank/DDBJ whole genome shotgun (WGS) entry which is preliminary data.</text>
</comment>
<dbReference type="PROSITE" id="PS50157">
    <property type="entry name" value="ZINC_FINGER_C2H2_2"/>
    <property type="match status" value="5"/>
</dbReference>
<dbReference type="AlphaFoldDB" id="A0A2J8IK42"/>
<feature type="domain" description="C2H2-type" evidence="9">
    <location>
        <begin position="306"/>
        <end position="334"/>
    </location>
</feature>
<protein>
    <submittedName>
        <fullName evidence="10">ZNF74 isoform 7</fullName>
    </submittedName>
</protein>
<keyword evidence="3" id="KW-0677">Repeat</keyword>
<evidence type="ECO:0000256" key="8">
    <source>
        <dbReference type="SAM" id="MobiDB-lite"/>
    </source>
</evidence>
<accession>A0A2J8IK42</accession>
<dbReference type="PANTHER" id="PTHR24381:SF393">
    <property type="entry name" value="CHROMATIN-LINKED ADAPTOR FOR MSL PROTEINS, ISOFORM B"/>
    <property type="match status" value="1"/>
</dbReference>
<keyword evidence="6" id="KW-0539">Nucleus</keyword>
<dbReference type="GO" id="GO:0008270">
    <property type="term" value="F:zinc ion binding"/>
    <property type="evidence" value="ECO:0007669"/>
    <property type="project" value="UniProtKB-KW"/>
</dbReference>
<feature type="domain" description="C2H2-type" evidence="9">
    <location>
        <begin position="551"/>
        <end position="578"/>
    </location>
</feature>
<feature type="compositionally biased region" description="Low complexity" evidence="8">
    <location>
        <begin position="183"/>
        <end position="197"/>
    </location>
</feature>
<dbReference type="SUPFAM" id="SSF57667">
    <property type="entry name" value="beta-beta-alpha zinc fingers"/>
    <property type="match status" value="3"/>
</dbReference>